<gene>
    <name evidence="2" type="ORF">S06H3_42797</name>
</gene>
<dbReference type="SUPFAM" id="SSF109709">
    <property type="entry name" value="KorB DNA-binding domain-like"/>
    <property type="match status" value="1"/>
</dbReference>
<evidence type="ECO:0000313" key="2">
    <source>
        <dbReference type="EMBL" id="GAI41571.1"/>
    </source>
</evidence>
<dbReference type="AlphaFoldDB" id="X1PGG7"/>
<reference evidence="2" key="1">
    <citation type="journal article" date="2014" name="Front. Microbiol.">
        <title>High frequency of phylogenetically diverse reductive dehalogenase-homologous genes in deep subseafloor sedimentary metagenomes.</title>
        <authorList>
            <person name="Kawai M."/>
            <person name="Futagami T."/>
            <person name="Toyoda A."/>
            <person name="Takaki Y."/>
            <person name="Nishi S."/>
            <person name="Hori S."/>
            <person name="Arai W."/>
            <person name="Tsubouchi T."/>
            <person name="Morono Y."/>
            <person name="Uchiyama I."/>
            <person name="Ito T."/>
            <person name="Fujiyama A."/>
            <person name="Inagaki F."/>
            <person name="Takami H."/>
        </authorList>
    </citation>
    <scope>NUCLEOTIDE SEQUENCE</scope>
    <source>
        <strain evidence="2">Expedition CK06-06</strain>
    </source>
</reference>
<accession>X1PGG7</accession>
<evidence type="ECO:0008006" key="3">
    <source>
        <dbReference type="Google" id="ProtNLM"/>
    </source>
</evidence>
<feature type="region of interest" description="Disordered" evidence="1">
    <location>
        <begin position="180"/>
        <end position="201"/>
    </location>
</feature>
<name>X1PGG7_9ZZZZ</name>
<organism evidence="2">
    <name type="scientific">marine sediment metagenome</name>
    <dbReference type="NCBI Taxonomy" id="412755"/>
    <lineage>
        <taxon>unclassified sequences</taxon>
        <taxon>metagenomes</taxon>
        <taxon>ecological metagenomes</taxon>
    </lineage>
</organism>
<protein>
    <recommendedName>
        <fullName evidence="3">ParB/Sulfiredoxin domain-containing protein</fullName>
    </recommendedName>
</protein>
<proteinExistence type="predicted"/>
<evidence type="ECO:0000256" key="1">
    <source>
        <dbReference type="SAM" id="MobiDB-lite"/>
    </source>
</evidence>
<feature type="compositionally biased region" description="Polar residues" evidence="1">
    <location>
        <begin position="181"/>
        <end position="199"/>
    </location>
</feature>
<feature type="non-terminal residue" evidence="2">
    <location>
        <position position="263"/>
    </location>
</feature>
<dbReference type="Gene3D" id="1.10.10.2830">
    <property type="match status" value="1"/>
</dbReference>
<sequence>MLVLETGERRFRAVRDFTEMETIQAQIVIASDLQARRISAAENLQREDLSAIETIEAIVEIVDAELIEDKEYASMGKNSADRVRVLLGKLKASRRGKERGYNPSRELIHTAHKFMRRVDQIFKNLPKPVEWLSFLNNDLPLLMDICKEVQDISIQHNLNKSQTRALAKLNAVSESEFQRIVNPQPSSQKIEPSSDNHPSANRALSDFSVTEIEAIANKEIQKEVLAEQERSRIMPHLSSEVKIFLLDSLGIPDERIAERLKIN</sequence>
<comment type="caution">
    <text evidence="2">The sequence shown here is derived from an EMBL/GenBank/DDBJ whole genome shotgun (WGS) entry which is preliminary data.</text>
</comment>
<dbReference type="EMBL" id="BARV01026493">
    <property type="protein sequence ID" value="GAI41571.1"/>
    <property type="molecule type" value="Genomic_DNA"/>
</dbReference>